<sequence>VEDRLFKVPKRGFQCSDSEVFSVLFELPPQGEAEGSSSDNPLCLDSIVRDDFVCFLHVLYPKNPCEEPALSDRQWISVLRLAALWGFASIKTKAIANLDGVLERDPLQAVKLADDPRTGLEGWMVPAVGALARRAAPLSPDEVRALGLELALKVMHVRE</sequence>
<reference evidence="1 2" key="1">
    <citation type="journal article" date="2014" name="PLoS Genet.">
        <title>Analysis of the Phlebiopsis gigantea genome, transcriptome and secretome provides insight into its pioneer colonization strategies of wood.</title>
        <authorList>
            <person name="Hori C."/>
            <person name="Ishida T."/>
            <person name="Igarashi K."/>
            <person name="Samejima M."/>
            <person name="Suzuki H."/>
            <person name="Master E."/>
            <person name="Ferreira P."/>
            <person name="Ruiz-Duenas F.J."/>
            <person name="Held B."/>
            <person name="Canessa P."/>
            <person name="Larrondo L.F."/>
            <person name="Schmoll M."/>
            <person name="Druzhinina I.S."/>
            <person name="Kubicek C.P."/>
            <person name="Gaskell J.A."/>
            <person name="Kersten P."/>
            <person name="St John F."/>
            <person name="Glasner J."/>
            <person name="Sabat G."/>
            <person name="Splinter BonDurant S."/>
            <person name="Syed K."/>
            <person name="Yadav J."/>
            <person name="Mgbeahuruike A.C."/>
            <person name="Kovalchuk A."/>
            <person name="Asiegbu F.O."/>
            <person name="Lackner G."/>
            <person name="Hoffmeister D."/>
            <person name="Rencoret J."/>
            <person name="Gutierrez A."/>
            <person name="Sun H."/>
            <person name="Lindquist E."/>
            <person name="Barry K."/>
            <person name="Riley R."/>
            <person name="Grigoriev I.V."/>
            <person name="Henrissat B."/>
            <person name="Kues U."/>
            <person name="Berka R.M."/>
            <person name="Martinez A.T."/>
            <person name="Covert S.F."/>
            <person name="Blanchette R.A."/>
            <person name="Cullen D."/>
        </authorList>
    </citation>
    <scope>NUCLEOTIDE SEQUENCE [LARGE SCALE GENOMIC DNA]</scope>
    <source>
        <strain evidence="1 2">11061_1 CR5-6</strain>
    </source>
</reference>
<dbReference type="EMBL" id="KN840679">
    <property type="protein sequence ID" value="KIP02381.1"/>
    <property type="molecule type" value="Genomic_DNA"/>
</dbReference>
<organism evidence="1 2">
    <name type="scientific">Phlebiopsis gigantea (strain 11061_1 CR5-6)</name>
    <name type="common">White-rot fungus</name>
    <name type="synonym">Peniophora gigantea</name>
    <dbReference type="NCBI Taxonomy" id="745531"/>
    <lineage>
        <taxon>Eukaryota</taxon>
        <taxon>Fungi</taxon>
        <taxon>Dikarya</taxon>
        <taxon>Basidiomycota</taxon>
        <taxon>Agaricomycotina</taxon>
        <taxon>Agaricomycetes</taxon>
        <taxon>Polyporales</taxon>
        <taxon>Phanerochaetaceae</taxon>
        <taxon>Phlebiopsis</taxon>
    </lineage>
</organism>
<accession>A0A0C3RR14</accession>
<dbReference type="OrthoDB" id="2367075at2759"/>
<feature type="non-terminal residue" evidence="1">
    <location>
        <position position="159"/>
    </location>
</feature>
<proteinExistence type="predicted"/>
<dbReference type="Proteomes" id="UP000053257">
    <property type="component" value="Unassembled WGS sequence"/>
</dbReference>
<dbReference type="HOGENOM" id="CLU_047592_2_2_1"/>
<evidence type="ECO:0000313" key="1">
    <source>
        <dbReference type="EMBL" id="KIP02381.1"/>
    </source>
</evidence>
<name>A0A0C3RR14_PHLG1</name>
<evidence type="ECO:0008006" key="3">
    <source>
        <dbReference type="Google" id="ProtNLM"/>
    </source>
</evidence>
<protein>
    <recommendedName>
        <fullName evidence="3">BTB domain-containing protein</fullName>
    </recommendedName>
</protein>
<keyword evidence="2" id="KW-1185">Reference proteome</keyword>
<feature type="non-terminal residue" evidence="1">
    <location>
        <position position="1"/>
    </location>
</feature>
<dbReference type="STRING" id="745531.A0A0C3RR14"/>
<dbReference type="AlphaFoldDB" id="A0A0C3RR14"/>
<evidence type="ECO:0000313" key="2">
    <source>
        <dbReference type="Proteomes" id="UP000053257"/>
    </source>
</evidence>
<gene>
    <name evidence="1" type="ORF">PHLGIDRAFT_52609</name>
</gene>